<evidence type="ECO:0000313" key="3">
    <source>
        <dbReference type="Proteomes" id="UP000327478"/>
    </source>
</evidence>
<reference evidence="3 4" key="1">
    <citation type="submission" date="2019-10" db="EMBL/GenBank/DDBJ databases">
        <authorList>
            <person name="Dong K."/>
        </authorList>
    </citation>
    <scope>NUCLEOTIDE SEQUENCE [LARGE SCALE GENOMIC DNA]</scope>
    <source>
        <strain evidence="2">Dk386</strain>
        <strain evidence="3">dk386</strain>
        <strain evidence="4">dk771</strain>
        <strain evidence="1">Dk771</strain>
    </source>
</reference>
<dbReference type="RefSeq" id="WP_153373225.1">
    <property type="nucleotide sequence ID" value="NZ_CP045650.1"/>
</dbReference>
<dbReference type="EMBL" id="WITK01000015">
    <property type="protein sequence ID" value="MQW92660.1"/>
    <property type="molecule type" value="Genomic_DNA"/>
</dbReference>
<proteinExistence type="predicted"/>
<evidence type="ECO:0000313" key="2">
    <source>
        <dbReference type="EMBL" id="QGA12216.1"/>
    </source>
</evidence>
<evidence type="ECO:0000313" key="1">
    <source>
        <dbReference type="EMBL" id="MQW92660.1"/>
    </source>
</evidence>
<dbReference type="Proteomes" id="UP000480556">
    <property type="component" value="Unassembled WGS sequence"/>
</dbReference>
<keyword evidence="3" id="KW-1185">Reference proteome</keyword>
<protein>
    <recommendedName>
        <fullName evidence="5">Lipoprotein</fullName>
    </recommendedName>
</protein>
<evidence type="ECO:0000313" key="4">
    <source>
        <dbReference type="Proteomes" id="UP000480556"/>
    </source>
</evidence>
<evidence type="ECO:0008006" key="5">
    <source>
        <dbReference type="Google" id="ProtNLM"/>
    </source>
</evidence>
<dbReference type="Proteomes" id="UP000327478">
    <property type="component" value="Chromosome"/>
</dbReference>
<sequence length="134" mass="15203">MNLYIKVMGLILICTLTACQNETEKAVNAQQHFMCKALIQGFLSTQHLTDYELNLEDHHPLKTQLNYTAQRKSAQRLMPQPKQLQFNCIQGDNAKVQLHLVDPTQAQAHVVLSLNIPKAIDIKRLTAYQLPAQP</sequence>
<dbReference type="EMBL" id="CP045650">
    <property type="protein sequence ID" value="QGA12216.1"/>
    <property type="molecule type" value="Genomic_DNA"/>
</dbReference>
<name>A0A5Q0P5W8_9GAMM</name>
<dbReference type="AlphaFoldDB" id="A0A5Q0P5W8"/>
<gene>
    <name evidence="2" type="ORF">GFH30_12985</name>
    <name evidence="1" type="ORF">GHJ48_09710</name>
</gene>
<accession>A0A5Q0P5W8</accession>
<dbReference type="PROSITE" id="PS51257">
    <property type="entry name" value="PROKAR_LIPOPROTEIN"/>
    <property type="match status" value="1"/>
</dbReference>
<organism evidence="1 4">
    <name type="scientific">Acinetobacter wanghuae</name>
    <dbReference type="NCBI Taxonomy" id="2662362"/>
    <lineage>
        <taxon>Bacteria</taxon>
        <taxon>Pseudomonadati</taxon>
        <taxon>Pseudomonadota</taxon>
        <taxon>Gammaproteobacteria</taxon>
        <taxon>Moraxellales</taxon>
        <taxon>Moraxellaceae</taxon>
        <taxon>Acinetobacter</taxon>
    </lineage>
</organism>